<evidence type="ECO:0000313" key="1">
    <source>
        <dbReference type="EMBL" id="QCP36170.1"/>
    </source>
</evidence>
<reference evidence="1 2" key="1">
    <citation type="submission" date="2019-05" db="EMBL/GenBank/DDBJ databases">
        <title>Complete genome sequencing of Anaerostipes rhamnosivorans.</title>
        <authorList>
            <person name="Bui T.P.N."/>
            <person name="de Vos W.M."/>
        </authorList>
    </citation>
    <scope>NUCLEOTIDE SEQUENCE [LARGE SCALE GENOMIC DNA]</scope>
    <source>
        <strain evidence="1 2">1y2</strain>
    </source>
</reference>
<dbReference type="OrthoDB" id="2085155at2"/>
<gene>
    <name evidence="1" type="ORF">AR1Y2_2716</name>
</gene>
<dbReference type="KEGG" id="arf:AR1Y2_2716"/>
<organism evidence="1 2">
    <name type="scientific">Anaerostipes rhamnosivorans</name>
    <dbReference type="NCBI Taxonomy" id="1229621"/>
    <lineage>
        <taxon>Bacteria</taxon>
        <taxon>Bacillati</taxon>
        <taxon>Bacillota</taxon>
        <taxon>Clostridia</taxon>
        <taxon>Lachnospirales</taxon>
        <taxon>Lachnospiraceae</taxon>
        <taxon>Anaerostipes</taxon>
    </lineage>
</organism>
<accession>A0A4V1EGI2</accession>
<evidence type="ECO:0000313" key="2">
    <source>
        <dbReference type="Proteomes" id="UP000298653"/>
    </source>
</evidence>
<sequence length="74" mass="8350">MTKNDFSLLFDSSYKKALEKYANKNAIETMFLNYADENGKIDSGSLAVMAIMTSLEMNKVVLKTVLSEVLEFDE</sequence>
<dbReference type="Proteomes" id="UP000298653">
    <property type="component" value="Chromosome"/>
</dbReference>
<keyword evidence="2" id="KW-1185">Reference proteome</keyword>
<proteinExistence type="predicted"/>
<dbReference type="AlphaFoldDB" id="A0A4V1EGI2"/>
<protein>
    <submittedName>
        <fullName evidence="1">Uncharacterized protein</fullName>
    </submittedName>
</protein>
<dbReference type="EMBL" id="CP040058">
    <property type="protein sequence ID" value="QCP36170.1"/>
    <property type="molecule type" value="Genomic_DNA"/>
</dbReference>
<dbReference type="RefSeq" id="WP_118476709.1">
    <property type="nucleotide sequence ID" value="NZ_CP040058.1"/>
</dbReference>
<name>A0A4V1EGI2_9FIRM</name>